<proteinExistence type="predicted"/>
<keyword evidence="4" id="KW-0256">Endoplasmic reticulum</keyword>
<dbReference type="Pfam" id="PF00106">
    <property type="entry name" value="adh_short"/>
    <property type="match status" value="1"/>
</dbReference>
<evidence type="ECO:0000259" key="13">
    <source>
        <dbReference type="SMART" id="SM00822"/>
    </source>
</evidence>
<organism evidence="14 15">
    <name type="scientific">Lithohypha guttulata</name>
    <dbReference type="NCBI Taxonomy" id="1690604"/>
    <lineage>
        <taxon>Eukaryota</taxon>
        <taxon>Fungi</taxon>
        <taxon>Dikarya</taxon>
        <taxon>Ascomycota</taxon>
        <taxon>Pezizomycotina</taxon>
        <taxon>Eurotiomycetes</taxon>
        <taxon>Chaetothyriomycetidae</taxon>
        <taxon>Chaetothyriales</taxon>
        <taxon>Trichomeriaceae</taxon>
        <taxon>Lithohypha</taxon>
    </lineage>
</organism>
<keyword evidence="12" id="KW-0812">Transmembrane</keyword>
<evidence type="ECO:0000256" key="4">
    <source>
        <dbReference type="ARBA" id="ARBA00022824"/>
    </source>
</evidence>
<keyword evidence="8" id="KW-0443">Lipid metabolism</keyword>
<comment type="pathway">
    <text evidence="2">Lipid metabolism; sphingolipid metabolism.</text>
</comment>
<dbReference type="InterPro" id="IPR057326">
    <property type="entry name" value="KR_dom"/>
</dbReference>
<comment type="catalytic activity">
    <reaction evidence="11">
        <text>sphinganine + NADP(+) = 3-oxosphinganine + NADPH + H(+)</text>
        <dbReference type="Rhea" id="RHEA:22640"/>
        <dbReference type="ChEBI" id="CHEBI:15378"/>
        <dbReference type="ChEBI" id="CHEBI:57783"/>
        <dbReference type="ChEBI" id="CHEBI:57817"/>
        <dbReference type="ChEBI" id="CHEBI:58299"/>
        <dbReference type="ChEBI" id="CHEBI:58349"/>
        <dbReference type="EC" id="1.1.1.102"/>
    </reaction>
    <physiologicalReaction direction="right-to-left" evidence="11">
        <dbReference type="Rhea" id="RHEA:22642"/>
    </physiologicalReaction>
</comment>
<evidence type="ECO:0000256" key="7">
    <source>
        <dbReference type="ARBA" id="ARBA00023002"/>
    </source>
</evidence>
<keyword evidence="5" id="KW-0521">NADP</keyword>
<dbReference type="GO" id="GO:0047560">
    <property type="term" value="F:3-dehydrosphinganine reductase activity"/>
    <property type="evidence" value="ECO:0007669"/>
    <property type="project" value="UniProtKB-EC"/>
</dbReference>
<evidence type="ECO:0000256" key="1">
    <source>
        <dbReference type="ARBA" id="ARBA00004240"/>
    </source>
</evidence>
<dbReference type="GO" id="GO:0006666">
    <property type="term" value="P:3-keto-sphinganine metabolic process"/>
    <property type="evidence" value="ECO:0007669"/>
    <property type="project" value="InterPro"/>
</dbReference>
<feature type="transmembrane region" description="Helical" evidence="12">
    <location>
        <begin position="6"/>
        <end position="23"/>
    </location>
</feature>
<dbReference type="AlphaFoldDB" id="A0AAN7YEQ7"/>
<feature type="domain" description="Ketoreductase" evidence="13">
    <location>
        <begin position="33"/>
        <end position="228"/>
    </location>
</feature>
<keyword evidence="12" id="KW-0472">Membrane</keyword>
<dbReference type="PANTHER" id="PTHR43550">
    <property type="entry name" value="3-KETODIHYDROSPHINGOSINE REDUCTASE"/>
    <property type="match status" value="1"/>
</dbReference>
<keyword evidence="6" id="KW-0746">Sphingolipid metabolism</keyword>
<dbReference type="InterPro" id="IPR036291">
    <property type="entry name" value="NAD(P)-bd_dom_sf"/>
</dbReference>
<comment type="subcellular location">
    <subcellularLocation>
        <location evidence="1">Endoplasmic reticulum</location>
    </subcellularLocation>
</comment>
<dbReference type="InterPro" id="IPR045022">
    <property type="entry name" value="KDSR-like"/>
</dbReference>
<comment type="function">
    <text evidence="10">Catalyzes the reduction of 3'-oxosphinganine (3-ketodihydrosphingosine/KDS) to sphinganine (dihydrosphingosine/DHS), the second step of de novo sphingolipid biosynthesis.</text>
</comment>
<comment type="caution">
    <text evidence="14">The sequence shown here is derived from an EMBL/GenBank/DDBJ whole genome shotgun (WGS) entry which is preliminary data.</text>
</comment>
<accession>A0AAN7YEQ7</accession>
<keyword evidence="15" id="KW-1185">Reference proteome</keyword>
<dbReference type="SUPFAM" id="SSF51735">
    <property type="entry name" value="NAD(P)-binding Rossmann-fold domains"/>
    <property type="match status" value="1"/>
</dbReference>
<evidence type="ECO:0000256" key="12">
    <source>
        <dbReference type="SAM" id="Phobius"/>
    </source>
</evidence>
<dbReference type="GO" id="GO:0005789">
    <property type="term" value="C:endoplasmic reticulum membrane"/>
    <property type="evidence" value="ECO:0007669"/>
    <property type="project" value="TreeGrafter"/>
</dbReference>
<evidence type="ECO:0000256" key="5">
    <source>
        <dbReference type="ARBA" id="ARBA00022857"/>
    </source>
</evidence>
<dbReference type="EMBL" id="JAVRRJ010000006">
    <property type="protein sequence ID" value="KAK5083614.1"/>
    <property type="molecule type" value="Genomic_DNA"/>
</dbReference>
<protein>
    <recommendedName>
        <fullName evidence="9">3-dehydrosphinganine reductase</fullName>
        <ecNumber evidence="9">1.1.1.102</ecNumber>
    </recommendedName>
</protein>
<evidence type="ECO:0000256" key="8">
    <source>
        <dbReference type="ARBA" id="ARBA00023098"/>
    </source>
</evidence>
<dbReference type="Gene3D" id="3.40.50.720">
    <property type="entry name" value="NAD(P)-binding Rossmann-like Domain"/>
    <property type="match status" value="1"/>
</dbReference>
<evidence type="ECO:0000256" key="9">
    <source>
        <dbReference type="ARBA" id="ARBA00026112"/>
    </source>
</evidence>
<dbReference type="CDD" id="cd08939">
    <property type="entry name" value="KDSR-like_SDR_c"/>
    <property type="match status" value="1"/>
</dbReference>
<dbReference type="PANTHER" id="PTHR43550:SF3">
    <property type="entry name" value="3-KETODIHYDROSPHINGOSINE REDUCTASE"/>
    <property type="match status" value="1"/>
</dbReference>
<evidence type="ECO:0000256" key="3">
    <source>
        <dbReference type="ARBA" id="ARBA00004991"/>
    </source>
</evidence>
<sequence length="351" mass="38340">MLLVVFSAVIAAIAGLAVMGFLTSRKQFEVVERTVIITGGSQGLGLELAKQLSAKGANIVIVAQTVSKLEHALESIRNAAVRPAAQRFMYLSYDLRSPDSASSILSKVTQWNDGIPADIVINCAGHCIPGFFASCTAETLRDQMDTLYWSCAYMAHSTLQQWTKPVDKQTQKSYDNKPRHLIFTSSVLAFMPLAGYAAYNPAKAAMRALADTLNQEVQVYNGTRLHPTEAGPAAEIKIHAIYPGGIKTPGFENEMKLKPALTNKLEEDDKPQQPDDLARIIIAELEAGRYMITSSFVSNVMKGWAMGGSQRTGLADYFWNGLGSLIVLFIAPDFMSKCRKWGKQKGLQAAI</sequence>
<dbReference type="EC" id="1.1.1.102" evidence="9"/>
<evidence type="ECO:0000256" key="2">
    <source>
        <dbReference type="ARBA" id="ARBA00004760"/>
    </source>
</evidence>
<keyword evidence="12" id="KW-1133">Transmembrane helix</keyword>
<dbReference type="GO" id="GO:0030148">
    <property type="term" value="P:sphingolipid biosynthetic process"/>
    <property type="evidence" value="ECO:0007669"/>
    <property type="project" value="InterPro"/>
</dbReference>
<evidence type="ECO:0000256" key="10">
    <source>
        <dbReference type="ARBA" id="ARBA00044737"/>
    </source>
</evidence>
<evidence type="ECO:0000313" key="15">
    <source>
        <dbReference type="Proteomes" id="UP001309876"/>
    </source>
</evidence>
<evidence type="ECO:0000256" key="6">
    <source>
        <dbReference type="ARBA" id="ARBA00022919"/>
    </source>
</evidence>
<dbReference type="InterPro" id="IPR002347">
    <property type="entry name" value="SDR_fam"/>
</dbReference>
<evidence type="ECO:0000313" key="14">
    <source>
        <dbReference type="EMBL" id="KAK5083614.1"/>
    </source>
</evidence>
<dbReference type="Proteomes" id="UP001309876">
    <property type="component" value="Unassembled WGS sequence"/>
</dbReference>
<evidence type="ECO:0000256" key="11">
    <source>
        <dbReference type="ARBA" id="ARBA00048930"/>
    </source>
</evidence>
<dbReference type="PRINTS" id="PR00081">
    <property type="entry name" value="GDHRDH"/>
</dbReference>
<gene>
    <name evidence="14" type="ORF">LTR05_006117</name>
</gene>
<reference evidence="14 15" key="1">
    <citation type="submission" date="2023-08" db="EMBL/GenBank/DDBJ databases">
        <title>Black Yeasts Isolated from many extreme environments.</title>
        <authorList>
            <person name="Coleine C."/>
            <person name="Stajich J.E."/>
            <person name="Selbmann L."/>
        </authorList>
    </citation>
    <scope>NUCLEOTIDE SEQUENCE [LARGE SCALE GENOMIC DNA]</scope>
    <source>
        <strain evidence="14 15">CCFEE 5910</strain>
    </source>
</reference>
<dbReference type="SMART" id="SM00822">
    <property type="entry name" value="PKS_KR"/>
    <property type="match status" value="1"/>
</dbReference>
<keyword evidence="7" id="KW-0560">Oxidoreductase</keyword>
<name>A0AAN7YEQ7_9EURO</name>
<comment type="pathway">
    <text evidence="3">Sphingolipid metabolism.</text>
</comment>